<dbReference type="InterPro" id="IPR009057">
    <property type="entry name" value="Homeodomain-like_sf"/>
</dbReference>
<dbReference type="AlphaFoldDB" id="A0A095SPD1"/>
<keyword evidence="5" id="KW-1185">Reference proteome</keyword>
<feature type="DNA-binding region" description="H-T-H motif" evidence="2">
    <location>
        <begin position="41"/>
        <end position="60"/>
    </location>
</feature>
<reference evidence="4 5" key="1">
    <citation type="submission" date="2012-09" db="EMBL/GenBank/DDBJ databases">
        <title>Genome Sequence of alkane-degrading Bacterium Alcanivorax sp. 19-m-6.</title>
        <authorList>
            <person name="Lai Q."/>
            <person name="Shao Z."/>
        </authorList>
    </citation>
    <scope>NUCLEOTIDE SEQUENCE [LARGE SCALE GENOMIC DNA]</scope>
    <source>
        <strain evidence="4 5">19-m-6</strain>
    </source>
</reference>
<evidence type="ECO:0000259" key="3">
    <source>
        <dbReference type="PROSITE" id="PS50977"/>
    </source>
</evidence>
<keyword evidence="1 2" id="KW-0238">DNA-binding</keyword>
<organism evidence="4 5">
    <name type="scientific">Alcanivorax nanhaiticus</name>
    <dbReference type="NCBI Taxonomy" id="1177154"/>
    <lineage>
        <taxon>Bacteria</taxon>
        <taxon>Pseudomonadati</taxon>
        <taxon>Pseudomonadota</taxon>
        <taxon>Gammaproteobacteria</taxon>
        <taxon>Oceanospirillales</taxon>
        <taxon>Alcanivoracaceae</taxon>
        <taxon>Alcanivorax</taxon>
    </lineage>
</organism>
<feature type="domain" description="HTH tetR-type" evidence="3">
    <location>
        <begin position="18"/>
        <end position="78"/>
    </location>
</feature>
<accession>A0A095SPD1</accession>
<dbReference type="RefSeq" id="WP_035229490.1">
    <property type="nucleotide sequence ID" value="NZ_ARXV01000001.1"/>
</dbReference>
<proteinExistence type="predicted"/>
<gene>
    <name evidence="4" type="ORF">Y5S_00193</name>
</gene>
<dbReference type="eggNOG" id="COG3226">
    <property type="taxonomic scope" value="Bacteria"/>
</dbReference>
<sequence length="222" mass="25366">MTNVIQYQGRKARRAGSEQRRQAILEAALAIIVKDGIRAVRHRAVAREADVPLSATTYYFKDISDLIADTFTLFAERALTEVIEPFKQKAFELLSNFSRDTLANPDSRAQMVTTFGTMLAAFITDEFHQRREHLVAEQAFLQEAVLDERLRDLADLYLRQQLESLKIATEMFGCSNPRLDAELILSTMMTIEQRLLVHPEYATPEFVEARMCNLIDKLLPRG</sequence>
<dbReference type="InterPro" id="IPR001647">
    <property type="entry name" value="HTH_TetR"/>
</dbReference>
<name>A0A095SPD1_9GAMM</name>
<evidence type="ECO:0000313" key="4">
    <source>
        <dbReference type="EMBL" id="KGD66526.1"/>
    </source>
</evidence>
<dbReference type="Proteomes" id="UP000029444">
    <property type="component" value="Unassembled WGS sequence"/>
</dbReference>
<evidence type="ECO:0000313" key="5">
    <source>
        <dbReference type="Proteomes" id="UP000029444"/>
    </source>
</evidence>
<dbReference type="OrthoDB" id="8982136at2"/>
<dbReference type="PATRIC" id="fig|1177154.3.peg.194"/>
<comment type="caution">
    <text evidence="4">The sequence shown here is derived from an EMBL/GenBank/DDBJ whole genome shotgun (WGS) entry which is preliminary data.</text>
</comment>
<dbReference type="STRING" id="1177154.Y5S_00193"/>
<dbReference type="EMBL" id="ARXV01000001">
    <property type="protein sequence ID" value="KGD66526.1"/>
    <property type="molecule type" value="Genomic_DNA"/>
</dbReference>
<dbReference type="Gene3D" id="1.10.357.10">
    <property type="entry name" value="Tetracycline Repressor, domain 2"/>
    <property type="match status" value="1"/>
</dbReference>
<evidence type="ECO:0000256" key="1">
    <source>
        <dbReference type="ARBA" id="ARBA00023125"/>
    </source>
</evidence>
<evidence type="ECO:0000256" key="2">
    <source>
        <dbReference type="PROSITE-ProRule" id="PRU00335"/>
    </source>
</evidence>
<dbReference type="PROSITE" id="PS50977">
    <property type="entry name" value="HTH_TETR_2"/>
    <property type="match status" value="1"/>
</dbReference>
<dbReference type="GO" id="GO:0003677">
    <property type="term" value="F:DNA binding"/>
    <property type="evidence" value="ECO:0007669"/>
    <property type="project" value="UniProtKB-UniRule"/>
</dbReference>
<protein>
    <submittedName>
        <fullName evidence="4">TetR family transcriptional regulator</fullName>
    </submittedName>
</protein>
<dbReference type="SUPFAM" id="SSF46689">
    <property type="entry name" value="Homeodomain-like"/>
    <property type="match status" value="1"/>
</dbReference>